<keyword evidence="1" id="KW-0732">Signal</keyword>
<evidence type="ECO:0000256" key="1">
    <source>
        <dbReference type="SAM" id="SignalP"/>
    </source>
</evidence>
<accession>A0AA41S3F8</accession>
<dbReference type="Proteomes" id="UP001177140">
    <property type="component" value="Unassembled WGS sequence"/>
</dbReference>
<feature type="chain" id="PRO_5041448324" evidence="1">
    <location>
        <begin position="21"/>
        <end position="83"/>
    </location>
</feature>
<dbReference type="AlphaFoldDB" id="A0AA41S3F8"/>
<proteinExistence type="predicted"/>
<comment type="caution">
    <text evidence="2">The sequence shown here is derived from an EMBL/GenBank/DDBJ whole genome shotgun (WGS) entry which is preliminary data.</text>
</comment>
<organism evidence="2 3">
    <name type="scientific">Papaver nudicaule</name>
    <name type="common">Iceland poppy</name>
    <dbReference type="NCBI Taxonomy" id="74823"/>
    <lineage>
        <taxon>Eukaryota</taxon>
        <taxon>Viridiplantae</taxon>
        <taxon>Streptophyta</taxon>
        <taxon>Embryophyta</taxon>
        <taxon>Tracheophyta</taxon>
        <taxon>Spermatophyta</taxon>
        <taxon>Magnoliopsida</taxon>
        <taxon>Ranunculales</taxon>
        <taxon>Papaveraceae</taxon>
        <taxon>Papaveroideae</taxon>
        <taxon>Papaver</taxon>
    </lineage>
</organism>
<sequence>MAFFGFKRLGLVILFSPLSSRDITDLREIIAPESKLNIPGCLPQQCVGIGTCWCCVFVKGDNNCVKEKDVCISLCPKKPPQMV</sequence>
<evidence type="ECO:0000313" key="3">
    <source>
        <dbReference type="Proteomes" id="UP001177140"/>
    </source>
</evidence>
<keyword evidence="3" id="KW-1185">Reference proteome</keyword>
<feature type="signal peptide" evidence="1">
    <location>
        <begin position="1"/>
        <end position="20"/>
    </location>
</feature>
<name>A0AA41S3F8_PAPNU</name>
<evidence type="ECO:0000313" key="2">
    <source>
        <dbReference type="EMBL" id="MCL7025618.1"/>
    </source>
</evidence>
<protein>
    <submittedName>
        <fullName evidence="2">Uncharacterized protein</fullName>
    </submittedName>
</protein>
<gene>
    <name evidence="2" type="ORF">MKW94_027758</name>
</gene>
<reference evidence="2" key="1">
    <citation type="submission" date="2022-03" db="EMBL/GenBank/DDBJ databases">
        <title>A functionally conserved STORR gene fusion in Papaver species that diverged 16.8 million years ago.</title>
        <authorList>
            <person name="Catania T."/>
        </authorList>
    </citation>
    <scope>NUCLEOTIDE SEQUENCE</scope>
    <source>
        <strain evidence="2">S-191538</strain>
    </source>
</reference>
<dbReference type="EMBL" id="JAJJMA010047340">
    <property type="protein sequence ID" value="MCL7025618.1"/>
    <property type="molecule type" value="Genomic_DNA"/>
</dbReference>